<reference evidence="13" key="4">
    <citation type="submission" date="2025-09" db="UniProtKB">
        <authorList>
            <consortium name="Ensembl"/>
        </authorList>
    </citation>
    <scope>IDENTIFICATION</scope>
</reference>
<dbReference type="AlphaFoldDB" id="A0AAX7V783"/>
<feature type="binding site" evidence="10">
    <location>
        <position position="145"/>
    </location>
    <ligand>
        <name>Mg(2+)</name>
        <dbReference type="ChEBI" id="CHEBI:18420"/>
        <label>1</label>
    </ligand>
</feature>
<keyword evidence="4 10" id="KW-0479">Metal-binding</keyword>
<feature type="site" description="Interaction with DNA substrate" evidence="11">
    <location>
        <position position="228"/>
    </location>
</feature>
<protein>
    <recommendedName>
        <fullName evidence="3">exodeoxyribonuclease III</fullName>
        <ecNumber evidence="3">3.1.11.2</ecNumber>
    </recommendedName>
</protein>
<reference evidence="14" key="2">
    <citation type="submission" date="2023-03" db="EMBL/GenBank/DDBJ databases">
        <authorList>
            <consortium name="Wellcome Sanger Institute Data Sharing"/>
        </authorList>
    </citation>
    <scope>NUCLEOTIDE SEQUENCE [LARGE SCALE GENOMIC DNA]</scope>
</reference>
<evidence type="ECO:0000256" key="7">
    <source>
        <dbReference type="ARBA" id="ARBA00022842"/>
    </source>
</evidence>
<name>A0AAX7V783_ASTCA</name>
<dbReference type="GO" id="GO:0006284">
    <property type="term" value="P:base-excision repair"/>
    <property type="evidence" value="ECO:0007669"/>
    <property type="project" value="TreeGrafter"/>
</dbReference>
<evidence type="ECO:0000259" key="12">
    <source>
        <dbReference type="Pfam" id="PF03372"/>
    </source>
</evidence>
<organism evidence="13 14">
    <name type="scientific">Astatotilapia calliptera</name>
    <name type="common">Eastern happy</name>
    <name type="synonym">Chromis callipterus</name>
    <dbReference type="NCBI Taxonomy" id="8154"/>
    <lineage>
        <taxon>Eukaryota</taxon>
        <taxon>Metazoa</taxon>
        <taxon>Chordata</taxon>
        <taxon>Craniata</taxon>
        <taxon>Vertebrata</taxon>
        <taxon>Euteleostomi</taxon>
        <taxon>Actinopterygii</taxon>
        <taxon>Neopterygii</taxon>
        <taxon>Teleostei</taxon>
        <taxon>Neoteleostei</taxon>
        <taxon>Acanthomorphata</taxon>
        <taxon>Ovalentaria</taxon>
        <taxon>Cichlomorphae</taxon>
        <taxon>Cichliformes</taxon>
        <taxon>Cichlidae</taxon>
        <taxon>African cichlids</taxon>
        <taxon>Pseudocrenilabrinae</taxon>
        <taxon>Haplochromini</taxon>
        <taxon>Astatotilapia</taxon>
    </lineage>
</organism>
<comment type="catalytic activity">
    <reaction evidence="1">
        <text>Exonucleolytic cleavage in the 3'- to 5'-direction to yield nucleoside 5'-phosphates.</text>
        <dbReference type="EC" id="3.1.11.2"/>
    </reaction>
</comment>
<dbReference type="Gene3D" id="3.60.10.10">
    <property type="entry name" value="Endonuclease/exonuclease/phosphatase"/>
    <property type="match status" value="1"/>
</dbReference>
<dbReference type="PANTHER" id="PTHR22748">
    <property type="entry name" value="AP ENDONUCLEASE"/>
    <property type="match status" value="1"/>
</dbReference>
<feature type="site" description="Important for catalytic activity" evidence="11">
    <location>
        <position position="205"/>
    </location>
</feature>
<evidence type="ECO:0000313" key="14">
    <source>
        <dbReference type="Proteomes" id="UP000265100"/>
    </source>
</evidence>
<feature type="domain" description="Endonuclease/exonuclease/phosphatase" evidence="12">
    <location>
        <begin position="7"/>
        <end position="228"/>
    </location>
</feature>
<comment type="similarity">
    <text evidence="2">Belongs to the DNA repair enzymes AP/ExoA family.</text>
</comment>
<feature type="active site" description="Proton donor/acceptor" evidence="9">
    <location>
        <position position="145"/>
    </location>
</feature>
<dbReference type="Proteomes" id="UP000265100">
    <property type="component" value="Chromosome 18"/>
</dbReference>
<evidence type="ECO:0000256" key="10">
    <source>
        <dbReference type="PIRSR" id="PIRSR604808-2"/>
    </source>
</evidence>
<evidence type="ECO:0000256" key="2">
    <source>
        <dbReference type="ARBA" id="ARBA00007092"/>
    </source>
</evidence>
<keyword evidence="5" id="KW-0227">DNA damage</keyword>
<dbReference type="EC" id="3.1.11.2" evidence="3"/>
<dbReference type="SUPFAM" id="SSF56219">
    <property type="entry name" value="DNase I-like"/>
    <property type="match status" value="1"/>
</dbReference>
<evidence type="ECO:0000256" key="9">
    <source>
        <dbReference type="PIRSR" id="PIRSR604808-1"/>
    </source>
</evidence>
<evidence type="ECO:0000256" key="3">
    <source>
        <dbReference type="ARBA" id="ARBA00012115"/>
    </source>
</evidence>
<dbReference type="GO" id="GO:0003906">
    <property type="term" value="F:DNA-(apurinic or apyrimidinic site) endonuclease activity"/>
    <property type="evidence" value="ECO:0007669"/>
    <property type="project" value="TreeGrafter"/>
</dbReference>
<evidence type="ECO:0000256" key="11">
    <source>
        <dbReference type="PIRSR" id="PIRSR604808-3"/>
    </source>
</evidence>
<dbReference type="GO" id="GO:0008081">
    <property type="term" value="F:phosphoric diester hydrolase activity"/>
    <property type="evidence" value="ECO:0007669"/>
    <property type="project" value="TreeGrafter"/>
</dbReference>
<dbReference type="GeneTree" id="ENSGT00940000177017"/>
<feature type="binding site" evidence="10">
    <location>
        <position position="147"/>
    </location>
    <ligand>
        <name>Mg(2+)</name>
        <dbReference type="ChEBI" id="CHEBI:18420"/>
        <label>1</label>
    </ligand>
</feature>
<keyword evidence="7 10" id="KW-0460">Magnesium</keyword>
<dbReference type="GO" id="GO:0005634">
    <property type="term" value="C:nucleus"/>
    <property type="evidence" value="ECO:0007669"/>
    <property type="project" value="TreeGrafter"/>
</dbReference>
<keyword evidence="8" id="KW-0234">DNA repair</keyword>
<dbReference type="InterPro" id="IPR036691">
    <property type="entry name" value="Endo/exonu/phosph_ase_sf"/>
</dbReference>
<proteinExistence type="inferred from homology"/>
<sequence length="344" mass="40533">MSLSVISLNARGLRNNVKRKAIFLFCKQFNSDFCFIQESHSTEQEKIFWRSQWGDDLWMSHGTEHAAGVCILKGRFNGKILNSDIDKDGHYIFLIVEAAHSIYILVNVYGFNCQRENKLYFDRLEERLLRWLSKYPNSFIIFGGDFNTVFNSYLDRWPSRSSDSNSFIRLFAQRFNLVDSWRDSHSSQIAYTWCNKTQTRHSRIDFWLISKDLEKVKTDIYPTPLSDHKMVSLSIPLSSSLITKTSYWKLNSTILEHKEVICEVQRFIKLYWSKALTDNTFCSNWELLKYEIGKFFRKYSSDLAKKRRSDETQVIQKITCLTSKPIGTLRESDKIKLVDLQHKL</sequence>
<feature type="binding site" evidence="10">
    <location>
        <position position="227"/>
    </location>
    <ligand>
        <name>Mg(2+)</name>
        <dbReference type="ChEBI" id="CHEBI:18420"/>
        <label>1</label>
    </ligand>
</feature>
<reference evidence="13 14" key="1">
    <citation type="submission" date="2018-05" db="EMBL/GenBank/DDBJ databases">
        <authorList>
            <person name="Datahose"/>
        </authorList>
    </citation>
    <scope>NUCLEOTIDE SEQUENCE</scope>
</reference>
<feature type="active site" evidence="9">
    <location>
        <position position="109"/>
    </location>
</feature>
<accession>A0AAX7V783</accession>
<dbReference type="PANTHER" id="PTHR22748:SF26">
    <property type="entry name" value="ENDONUCLEASE_EXONUCLEASE_PHOSPHATASE DOMAIN-CONTAINING PROTEIN"/>
    <property type="match status" value="1"/>
</dbReference>
<dbReference type="GO" id="GO:0008311">
    <property type="term" value="F:double-stranded DNA 3'-5' DNA exonuclease activity"/>
    <property type="evidence" value="ECO:0007669"/>
    <property type="project" value="UniProtKB-EC"/>
</dbReference>
<feature type="binding site" evidence="10">
    <location>
        <position position="38"/>
    </location>
    <ligand>
        <name>Mg(2+)</name>
        <dbReference type="ChEBI" id="CHEBI:18420"/>
        <label>1</label>
    </ligand>
</feature>
<dbReference type="Pfam" id="PF03372">
    <property type="entry name" value="Exo_endo_phos"/>
    <property type="match status" value="1"/>
</dbReference>
<evidence type="ECO:0000256" key="8">
    <source>
        <dbReference type="ARBA" id="ARBA00023204"/>
    </source>
</evidence>
<evidence type="ECO:0000256" key="6">
    <source>
        <dbReference type="ARBA" id="ARBA00022801"/>
    </source>
</evidence>
<keyword evidence="10" id="KW-0464">Manganese</keyword>
<evidence type="ECO:0000256" key="5">
    <source>
        <dbReference type="ARBA" id="ARBA00022763"/>
    </source>
</evidence>
<feature type="binding site" evidence="10">
    <location>
        <position position="9"/>
    </location>
    <ligand>
        <name>Mg(2+)</name>
        <dbReference type="ChEBI" id="CHEBI:18420"/>
        <label>1</label>
    </ligand>
</feature>
<dbReference type="InterPro" id="IPR004808">
    <property type="entry name" value="AP_endonuc_1"/>
</dbReference>
<feature type="binding site" evidence="10">
    <location>
        <position position="228"/>
    </location>
    <ligand>
        <name>Mg(2+)</name>
        <dbReference type="ChEBI" id="CHEBI:18420"/>
        <label>1</label>
    </ligand>
</feature>
<keyword evidence="6" id="KW-0378">Hydrolase</keyword>
<dbReference type="InterPro" id="IPR005135">
    <property type="entry name" value="Endo/exonuclease/phosphatase"/>
</dbReference>
<dbReference type="CDD" id="cd09076">
    <property type="entry name" value="L1-EN"/>
    <property type="match status" value="1"/>
</dbReference>
<comment type="cofactor">
    <cofactor evidence="10">
        <name>Mg(2+)</name>
        <dbReference type="ChEBI" id="CHEBI:18420"/>
    </cofactor>
    <cofactor evidence="10">
        <name>Mn(2+)</name>
        <dbReference type="ChEBI" id="CHEBI:29035"/>
    </cofactor>
    <text evidence="10">Probably binds two magnesium or manganese ions per subunit.</text>
</comment>
<keyword evidence="14" id="KW-1185">Reference proteome</keyword>
<evidence type="ECO:0000256" key="4">
    <source>
        <dbReference type="ARBA" id="ARBA00022723"/>
    </source>
</evidence>
<feature type="site" description="Transition state stabilizer" evidence="11">
    <location>
        <position position="147"/>
    </location>
</feature>
<dbReference type="Ensembl" id="ENSACLT00000093522.1">
    <property type="protein sequence ID" value="ENSACLP00000077414.1"/>
    <property type="gene ID" value="ENSACLG00000037051.1"/>
</dbReference>
<evidence type="ECO:0000313" key="13">
    <source>
        <dbReference type="Ensembl" id="ENSACLP00000077414.1"/>
    </source>
</evidence>
<reference evidence="13" key="3">
    <citation type="submission" date="2025-08" db="UniProtKB">
        <authorList>
            <consortium name="Ensembl"/>
        </authorList>
    </citation>
    <scope>IDENTIFICATION</scope>
</reference>
<feature type="active site" description="Proton acceptor" evidence="9">
    <location>
        <position position="228"/>
    </location>
</feature>
<dbReference type="GO" id="GO:0046872">
    <property type="term" value="F:metal ion binding"/>
    <property type="evidence" value="ECO:0007669"/>
    <property type="project" value="UniProtKB-KW"/>
</dbReference>
<evidence type="ECO:0000256" key="1">
    <source>
        <dbReference type="ARBA" id="ARBA00000493"/>
    </source>
</evidence>